<dbReference type="AlphaFoldDB" id="B2IDR1"/>
<dbReference type="InterPro" id="IPR013430">
    <property type="entry name" value="Toxin_antidote_HigA"/>
</dbReference>
<dbReference type="Proteomes" id="UP000001695">
    <property type="component" value="Chromosome"/>
</dbReference>
<keyword evidence="1" id="KW-0238">DNA-binding</keyword>
<dbReference type="KEGG" id="bid:Bind_3283"/>
<dbReference type="HOGENOM" id="CLU_140230_5_2_5"/>
<dbReference type="OrthoDB" id="3174593at2"/>
<dbReference type="PANTHER" id="PTHR36924">
    <property type="entry name" value="ANTITOXIN HIGA-1"/>
    <property type="match status" value="1"/>
</dbReference>
<evidence type="ECO:0000256" key="1">
    <source>
        <dbReference type="ARBA" id="ARBA00023125"/>
    </source>
</evidence>
<accession>B2IDR1</accession>
<name>B2IDR1_BEII9</name>
<dbReference type="EMBL" id="CP001016">
    <property type="protein sequence ID" value="ACB96843.1"/>
    <property type="molecule type" value="Genomic_DNA"/>
</dbReference>
<evidence type="ECO:0000313" key="3">
    <source>
        <dbReference type="Proteomes" id="UP000001695"/>
    </source>
</evidence>
<dbReference type="PANTHER" id="PTHR36924:SF1">
    <property type="entry name" value="ANTITOXIN HIGA-1"/>
    <property type="match status" value="1"/>
</dbReference>
<proteinExistence type="predicted"/>
<keyword evidence="3" id="KW-1185">Reference proteome</keyword>
<dbReference type="GO" id="GO:0003677">
    <property type="term" value="F:DNA binding"/>
    <property type="evidence" value="ECO:0007669"/>
    <property type="project" value="UniProtKB-KW"/>
</dbReference>
<gene>
    <name evidence="2" type="ordered locus">Bind_3283</name>
</gene>
<sequence length="102" mass="11142">MANPARKPKHPGLLLQDIYLADLGISGATLAAALRVPSERIAALFRGAEAVDADLAIRLGLFFDKDPAFWLDLQRAYDLAKARDENDYTGIEKHGAISSFFP</sequence>
<dbReference type="NCBIfam" id="TIGR02607">
    <property type="entry name" value="antidote_HigA"/>
    <property type="match status" value="1"/>
</dbReference>
<reference evidence="2 3" key="2">
    <citation type="journal article" date="2010" name="J. Bacteriol.">
        <title>Complete genome sequence of Beijerinckia indica subsp. indica.</title>
        <authorList>
            <person name="Tamas I."/>
            <person name="Dedysh S.N."/>
            <person name="Liesack W."/>
            <person name="Stott M.B."/>
            <person name="Alam M."/>
            <person name="Murrell J.C."/>
            <person name="Dunfield P.F."/>
        </authorList>
    </citation>
    <scope>NUCLEOTIDE SEQUENCE [LARGE SCALE GENOMIC DNA]</scope>
    <source>
        <strain evidence="3">ATCC 9039 / DSM 1715 / NCIMB 8712</strain>
    </source>
</reference>
<dbReference type="RefSeq" id="WP_012386191.1">
    <property type="nucleotide sequence ID" value="NC_010581.1"/>
</dbReference>
<dbReference type="Gene3D" id="1.10.260.40">
    <property type="entry name" value="lambda repressor-like DNA-binding domains"/>
    <property type="match status" value="1"/>
</dbReference>
<organism evidence="2 3">
    <name type="scientific">Beijerinckia indica subsp. indica (strain ATCC 9039 / DSM 1715 / NCIMB 8712)</name>
    <dbReference type="NCBI Taxonomy" id="395963"/>
    <lineage>
        <taxon>Bacteria</taxon>
        <taxon>Pseudomonadati</taxon>
        <taxon>Pseudomonadota</taxon>
        <taxon>Alphaproteobacteria</taxon>
        <taxon>Hyphomicrobiales</taxon>
        <taxon>Beijerinckiaceae</taxon>
        <taxon>Beijerinckia</taxon>
    </lineage>
</organism>
<dbReference type="eggNOG" id="COG3093">
    <property type="taxonomic scope" value="Bacteria"/>
</dbReference>
<reference evidence="3" key="1">
    <citation type="submission" date="2008-03" db="EMBL/GenBank/DDBJ databases">
        <title>Complete sequence of chromosome of Beijerinckia indica subsp. indica ATCC 9039.</title>
        <authorList>
            <consortium name="US DOE Joint Genome Institute"/>
            <person name="Copeland A."/>
            <person name="Lucas S."/>
            <person name="Lapidus A."/>
            <person name="Glavina del Rio T."/>
            <person name="Dalin E."/>
            <person name="Tice H."/>
            <person name="Bruce D."/>
            <person name="Goodwin L."/>
            <person name="Pitluck S."/>
            <person name="LaButti K."/>
            <person name="Schmutz J."/>
            <person name="Larimer F."/>
            <person name="Land M."/>
            <person name="Hauser L."/>
            <person name="Kyrpides N."/>
            <person name="Mikhailova N."/>
            <person name="Dunfield P.F."/>
            <person name="Dedysh S.N."/>
            <person name="Liesack W."/>
            <person name="Saw J.H."/>
            <person name="Alam M."/>
            <person name="Chen Y."/>
            <person name="Murrell J.C."/>
            <person name="Richardson P."/>
        </authorList>
    </citation>
    <scope>NUCLEOTIDE SEQUENCE [LARGE SCALE GENOMIC DNA]</scope>
    <source>
        <strain evidence="3">ATCC 9039 / DSM 1715 / NCIMB 8712</strain>
    </source>
</reference>
<dbReference type="SUPFAM" id="SSF47413">
    <property type="entry name" value="lambda repressor-like DNA-binding domains"/>
    <property type="match status" value="1"/>
</dbReference>
<evidence type="ECO:0000313" key="2">
    <source>
        <dbReference type="EMBL" id="ACB96843.1"/>
    </source>
</evidence>
<dbReference type="STRING" id="395963.Bind_3283"/>
<protein>
    <submittedName>
        <fullName evidence="2">Putative plasmid maintenance system antidote protein, XRE family</fullName>
    </submittedName>
</protein>
<dbReference type="InterPro" id="IPR010982">
    <property type="entry name" value="Lambda_DNA-bd_dom_sf"/>
</dbReference>